<keyword evidence="1" id="KW-0472">Membrane</keyword>
<dbReference type="EMBL" id="BK014823">
    <property type="protein sequence ID" value="DAD77343.1"/>
    <property type="molecule type" value="Genomic_DNA"/>
</dbReference>
<name>A0A8S5M5G4_9VIRU</name>
<sequence length="58" mass="6664">MDGLTKTRICFFILLSMFLIDYIIKKKQKNVSKKYINIAKITTALLELTAVIVVVFVL</sequence>
<protein>
    <submittedName>
        <fullName evidence="2">Uncharacterized protein</fullName>
    </submittedName>
</protein>
<organism evidence="2">
    <name type="scientific">Inoviridae sp. ctO6A5</name>
    <dbReference type="NCBI Taxonomy" id="2826760"/>
    <lineage>
        <taxon>Viruses</taxon>
        <taxon>Monodnaviria</taxon>
        <taxon>Loebvirae</taxon>
        <taxon>Hofneiviricota</taxon>
        <taxon>Faserviricetes</taxon>
        <taxon>Tubulavirales</taxon>
        <taxon>Inoviridae</taxon>
    </lineage>
</organism>
<proteinExistence type="predicted"/>
<evidence type="ECO:0000313" key="2">
    <source>
        <dbReference type="EMBL" id="DAD77343.1"/>
    </source>
</evidence>
<feature type="transmembrane region" description="Helical" evidence="1">
    <location>
        <begin position="36"/>
        <end position="57"/>
    </location>
</feature>
<keyword evidence="1" id="KW-0812">Transmembrane</keyword>
<accession>A0A8S5M5G4</accession>
<keyword evidence="1" id="KW-1133">Transmembrane helix</keyword>
<evidence type="ECO:0000256" key="1">
    <source>
        <dbReference type="SAM" id="Phobius"/>
    </source>
</evidence>
<reference evidence="2" key="1">
    <citation type="journal article" date="2021" name="Proc. Natl. Acad. Sci. U.S.A.">
        <title>A Catalog of Tens of Thousands of Viruses from Human Metagenomes Reveals Hidden Associations with Chronic Diseases.</title>
        <authorList>
            <person name="Tisza M.J."/>
            <person name="Buck C.B."/>
        </authorList>
    </citation>
    <scope>NUCLEOTIDE SEQUENCE</scope>
    <source>
        <strain evidence="2">CtO6A5</strain>
    </source>
</reference>